<dbReference type="Pfam" id="PF00561">
    <property type="entry name" value="Abhydrolase_1"/>
    <property type="match status" value="1"/>
</dbReference>
<name>A0AAD5Q3B2_PYTIN</name>
<dbReference type="GO" id="GO:0003824">
    <property type="term" value="F:catalytic activity"/>
    <property type="evidence" value="ECO:0007669"/>
    <property type="project" value="InterPro"/>
</dbReference>
<dbReference type="Gene3D" id="3.40.50.1820">
    <property type="entry name" value="alpha/beta hydrolase"/>
    <property type="match status" value="1"/>
</dbReference>
<evidence type="ECO:0000313" key="3">
    <source>
        <dbReference type="Proteomes" id="UP001209570"/>
    </source>
</evidence>
<keyword evidence="3" id="KW-1185">Reference proteome</keyword>
<sequence length="304" mass="34588">MSSFLMSVVVQMMDFHRFCRGFHAKNVQVDEFEWSYIERDGRAEDKTEPVVFLHGFSSIKESWVRVAGGVDKRYRVVIPDLPGHGRTTPIDPTYSYKMEDQARRLHGFIETTIPADRKVHLVGCSMGGLLAGLYAALYPERVRSLTMICPAGLTMPKRSPTYEMLENTGRNLLLAHTTDDVLEMAEYLGHESAKFPRMLAAGLAAERRRQLPVLERLAQDMLARPTVLEDHLHHIRAKTLVLWGKNDRILDISSLPILQEKLSHIPTKHFIELDKCGHVVQHEKYDVCISAINAFFDDKVPQAP</sequence>
<dbReference type="EMBL" id="JAKCXM010000398">
    <property type="protein sequence ID" value="KAJ0394605.1"/>
    <property type="molecule type" value="Genomic_DNA"/>
</dbReference>
<reference evidence="2" key="1">
    <citation type="submission" date="2021-12" db="EMBL/GenBank/DDBJ databases">
        <title>Prjna785345.</title>
        <authorList>
            <person name="Rujirawat T."/>
            <person name="Krajaejun T."/>
        </authorList>
    </citation>
    <scope>NUCLEOTIDE SEQUENCE</scope>
    <source>
        <strain evidence="2">Pi057C3</strain>
    </source>
</reference>
<dbReference type="InterPro" id="IPR000639">
    <property type="entry name" value="Epox_hydrolase-like"/>
</dbReference>
<proteinExistence type="predicted"/>
<evidence type="ECO:0000313" key="2">
    <source>
        <dbReference type="EMBL" id="KAJ0394605.1"/>
    </source>
</evidence>
<accession>A0AAD5Q3B2</accession>
<organism evidence="2 3">
    <name type="scientific">Pythium insidiosum</name>
    <name type="common">Pythiosis disease agent</name>
    <dbReference type="NCBI Taxonomy" id="114742"/>
    <lineage>
        <taxon>Eukaryota</taxon>
        <taxon>Sar</taxon>
        <taxon>Stramenopiles</taxon>
        <taxon>Oomycota</taxon>
        <taxon>Peronosporomycetes</taxon>
        <taxon>Pythiales</taxon>
        <taxon>Pythiaceae</taxon>
        <taxon>Pythium</taxon>
    </lineage>
</organism>
<dbReference type="PANTHER" id="PTHR43798">
    <property type="entry name" value="MONOACYLGLYCEROL LIPASE"/>
    <property type="match status" value="1"/>
</dbReference>
<dbReference type="AlphaFoldDB" id="A0AAD5Q3B2"/>
<dbReference type="InterPro" id="IPR029058">
    <property type="entry name" value="AB_hydrolase_fold"/>
</dbReference>
<protein>
    <recommendedName>
        <fullName evidence="1">AB hydrolase-1 domain-containing protein</fullName>
    </recommendedName>
</protein>
<dbReference type="SUPFAM" id="SSF53474">
    <property type="entry name" value="alpha/beta-Hydrolases"/>
    <property type="match status" value="1"/>
</dbReference>
<feature type="domain" description="AB hydrolase-1" evidence="1">
    <location>
        <begin position="49"/>
        <end position="284"/>
    </location>
</feature>
<evidence type="ECO:0000259" key="1">
    <source>
        <dbReference type="Pfam" id="PF00561"/>
    </source>
</evidence>
<dbReference type="PANTHER" id="PTHR43798:SF33">
    <property type="entry name" value="HYDROLASE, PUTATIVE (AFU_ORTHOLOGUE AFUA_2G14860)-RELATED"/>
    <property type="match status" value="1"/>
</dbReference>
<dbReference type="InterPro" id="IPR050266">
    <property type="entry name" value="AB_hydrolase_sf"/>
</dbReference>
<dbReference type="PRINTS" id="PR00412">
    <property type="entry name" value="EPOXHYDRLASE"/>
</dbReference>
<dbReference type="PRINTS" id="PR00111">
    <property type="entry name" value="ABHYDROLASE"/>
</dbReference>
<comment type="caution">
    <text evidence="2">The sequence shown here is derived from an EMBL/GenBank/DDBJ whole genome shotgun (WGS) entry which is preliminary data.</text>
</comment>
<dbReference type="InterPro" id="IPR000073">
    <property type="entry name" value="AB_hydrolase_1"/>
</dbReference>
<dbReference type="GO" id="GO:0016020">
    <property type="term" value="C:membrane"/>
    <property type="evidence" value="ECO:0007669"/>
    <property type="project" value="TreeGrafter"/>
</dbReference>
<dbReference type="Proteomes" id="UP001209570">
    <property type="component" value="Unassembled WGS sequence"/>
</dbReference>
<gene>
    <name evidence="2" type="ORF">P43SY_003348</name>
</gene>